<dbReference type="SUPFAM" id="SSF51735">
    <property type="entry name" value="NAD(P)-binding Rossmann-fold domains"/>
    <property type="match status" value="1"/>
</dbReference>
<reference evidence="1 3" key="1">
    <citation type="journal article" date="2015" name="Genome Announc.">
        <title>Expanding the biotechnology potential of lactobacilli through comparative genomics of 213 strains and associated genera.</title>
        <authorList>
            <person name="Sun Z."/>
            <person name="Harris H.M."/>
            <person name="McCann A."/>
            <person name="Guo C."/>
            <person name="Argimon S."/>
            <person name="Zhang W."/>
            <person name="Yang X."/>
            <person name="Jeffery I.B."/>
            <person name="Cooney J.C."/>
            <person name="Kagawa T.F."/>
            <person name="Liu W."/>
            <person name="Song Y."/>
            <person name="Salvetti E."/>
            <person name="Wrobel A."/>
            <person name="Rasinkangas P."/>
            <person name="Parkhill J."/>
            <person name="Rea M.C."/>
            <person name="O'Sullivan O."/>
            <person name="Ritari J."/>
            <person name="Douillard F.P."/>
            <person name="Paul Ross R."/>
            <person name="Yang R."/>
            <person name="Briner A.E."/>
            <person name="Felis G.E."/>
            <person name="de Vos W.M."/>
            <person name="Barrangou R."/>
            <person name="Klaenhammer T.R."/>
            <person name="Caufield P.W."/>
            <person name="Cui Y."/>
            <person name="Zhang H."/>
            <person name="O'Toole P.W."/>
        </authorList>
    </citation>
    <scope>NUCLEOTIDE SEQUENCE [LARGE SCALE GENOMIC DNA]</scope>
    <source>
        <strain evidence="1 3">DSM 22301</strain>
    </source>
</reference>
<dbReference type="InterPro" id="IPR036291">
    <property type="entry name" value="NAD(P)-bd_dom_sf"/>
</dbReference>
<comment type="caution">
    <text evidence="1">The sequence shown here is derived from an EMBL/GenBank/DDBJ whole genome shotgun (WGS) entry which is preliminary data.</text>
</comment>
<evidence type="ECO:0008006" key="5">
    <source>
        <dbReference type="Google" id="ProtNLM"/>
    </source>
</evidence>
<proteinExistence type="predicted"/>
<dbReference type="STRING" id="319653.SAMN04487973_11261"/>
<dbReference type="EMBL" id="JQBY01000013">
    <property type="protein sequence ID" value="KRN82178.1"/>
    <property type="molecule type" value="Genomic_DNA"/>
</dbReference>
<dbReference type="Gene3D" id="3.40.50.720">
    <property type="entry name" value="NAD(P)-binding Rossmann-like Domain"/>
    <property type="match status" value="1"/>
</dbReference>
<organism evidence="1 3">
    <name type="scientific">Pediococcus ethanolidurans</name>
    <dbReference type="NCBI Taxonomy" id="319653"/>
    <lineage>
        <taxon>Bacteria</taxon>
        <taxon>Bacillati</taxon>
        <taxon>Bacillota</taxon>
        <taxon>Bacilli</taxon>
        <taxon>Lactobacillales</taxon>
        <taxon>Lactobacillaceae</taxon>
        <taxon>Pediococcus</taxon>
    </lineage>
</organism>
<keyword evidence="4" id="KW-1185">Reference proteome</keyword>
<dbReference type="EMBL" id="FOGK01000012">
    <property type="protein sequence ID" value="SER66679.1"/>
    <property type="molecule type" value="Genomic_DNA"/>
</dbReference>
<sequence>MSKELVADQITVNAVNPGWTATSFGGRSTTSDKPAGMQDVGTGAAQIIKLASLPLDDSQTGTFTENAGTLPW</sequence>
<dbReference type="Proteomes" id="UP000182818">
    <property type="component" value="Unassembled WGS sequence"/>
</dbReference>
<evidence type="ECO:0000313" key="3">
    <source>
        <dbReference type="Proteomes" id="UP000051749"/>
    </source>
</evidence>
<dbReference type="Proteomes" id="UP000051749">
    <property type="component" value="Unassembled WGS sequence"/>
</dbReference>
<evidence type="ECO:0000313" key="4">
    <source>
        <dbReference type="Proteomes" id="UP000182818"/>
    </source>
</evidence>
<evidence type="ECO:0000313" key="1">
    <source>
        <dbReference type="EMBL" id="KRN82178.1"/>
    </source>
</evidence>
<protein>
    <recommendedName>
        <fullName evidence="5">Short-chain dehydrogenase reductase SDR</fullName>
    </recommendedName>
</protein>
<dbReference type="PATRIC" id="fig|319653.3.peg.423"/>
<name>A0A0R2JY57_9LACO</name>
<evidence type="ECO:0000313" key="2">
    <source>
        <dbReference type="EMBL" id="SER66679.1"/>
    </source>
</evidence>
<reference evidence="2 4" key="2">
    <citation type="submission" date="2016-10" db="EMBL/GenBank/DDBJ databases">
        <authorList>
            <person name="Varghese N."/>
            <person name="Submissions S."/>
        </authorList>
    </citation>
    <scope>NUCLEOTIDE SEQUENCE [LARGE SCALE GENOMIC DNA]</scope>
    <source>
        <strain evidence="2 4">CGMCC 1.3889</strain>
    </source>
</reference>
<dbReference type="AlphaFoldDB" id="A0A0R2JY57"/>
<accession>A0A0R2JY57</accession>
<gene>
    <name evidence="1" type="ORF">IV87_GL000413</name>
    <name evidence="2" type="ORF">SAMN04487973_11261</name>
</gene>